<dbReference type="Proteomes" id="UP000054279">
    <property type="component" value="Unassembled WGS sequence"/>
</dbReference>
<dbReference type="AlphaFoldDB" id="A0A0C9UM16"/>
<dbReference type="HOGENOM" id="CLU_1595610_0_0_1"/>
<evidence type="ECO:0000313" key="3">
    <source>
        <dbReference type="Proteomes" id="UP000054279"/>
    </source>
</evidence>
<sequence>MKVPSNQNSALPTNEDSYEDYIDYPQNQAEASDSQSNPEDEVEEKRPEPITFTIPTDTTNISLEQVYFILSRLPVEQGKKAVWNLLCYALISPFDSVAFILAKACLQYAIVNNIVLEVLHKPVYQGASFTASFLANQDHAIKLSPMELPTGYFSIVHMIQQLSVGGK</sequence>
<gene>
    <name evidence="2" type="ORF">M422DRAFT_55589</name>
</gene>
<accession>A0A0C9UM16</accession>
<organism evidence="2 3">
    <name type="scientific">Sphaerobolus stellatus (strain SS14)</name>
    <dbReference type="NCBI Taxonomy" id="990650"/>
    <lineage>
        <taxon>Eukaryota</taxon>
        <taxon>Fungi</taxon>
        <taxon>Dikarya</taxon>
        <taxon>Basidiomycota</taxon>
        <taxon>Agaricomycotina</taxon>
        <taxon>Agaricomycetes</taxon>
        <taxon>Phallomycetidae</taxon>
        <taxon>Geastrales</taxon>
        <taxon>Sphaerobolaceae</taxon>
        <taxon>Sphaerobolus</taxon>
    </lineage>
</organism>
<feature type="compositionally biased region" description="Polar residues" evidence="1">
    <location>
        <begin position="25"/>
        <end position="37"/>
    </location>
</feature>
<protein>
    <submittedName>
        <fullName evidence="2">Uncharacterized protein</fullName>
    </submittedName>
</protein>
<keyword evidence="3" id="KW-1185">Reference proteome</keyword>
<reference evidence="2 3" key="1">
    <citation type="submission" date="2014-06" db="EMBL/GenBank/DDBJ databases">
        <title>Evolutionary Origins and Diversification of the Mycorrhizal Mutualists.</title>
        <authorList>
            <consortium name="DOE Joint Genome Institute"/>
            <consortium name="Mycorrhizal Genomics Consortium"/>
            <person name="Kohler A."/>
            <person name="Kuo A."/>
            <person name="Nagy L.G."/>
            <person name="Floudas D."/>
            <person name="Copeland A."/>
            <person name="Barry K.W."/>
            <person name="Cichocki N."/>
            <person name="Veneault-Fourrey C."/>
            <person name="LaButti K."/>
            <person name="Lindquist E.A."/>
            <person name="Lipzen A."/>
            <person name="Lundell T."/>
            <person name="Morin E."/>
            <person name="Murat C."/>
            <person name="Riley R."/>
            <person name="Ohm R."/>
            <person name="Sun H."/>
            <person name="Tunlid A."/>
            <person name="Henrissat B."/>
            <person name="Grigoriev I.V."/>
            <person name="Hibbett D.S."/>
            <person name="Martin F."/>
        </authorList>
    </citation>
    <scope>NUCLEOTIDE SEQUENCE [LARGE SCALE GENOMIC DNA]</scope>
    <source>
        <strain evidence="2 3">SS14</strain>
    </source>
</reference>
<name>A0A0C9UM16_SPHS4</name>
<dbReference type="EMBL" id="KN837374">
    <property type="protein sequence ID" value="KIJ26325.1"/>
    <property type="molecule type" value="Genomic_DNA"/>
</dbReference>
<feature type="compositionally biased region" description="Polar residues" evidence="1">
    <location>
        <begin position="1"/>
        <end position="15"/>
    </location>
</feature>
<evidence type="ECO:0000313" key="2">
    <source>
        <dbReference type="EMBL" id="KIJ26325.1"/>
    </source>
</evidence>
<proteinExistence type="predicted"/>
<feature type="region of interest" description="Disordered" evidence="1">
    <location>
        <begin position="1"/>
        <end position="52"/>
    </location>
</feature>
<evidence type="ECO:0000256" key="1">
    <source>
        <dbReference type="SAM" id="MobiDB-lite"/>
    </source>
</evidence>